<comment type="caution">
    <text evidence="1">The sequence shown here is derived from an EMBL/GenBank/DDBJ whole genome shotgun (WGS) entry which is preliminary data.</text>
</comment>
<organism evidence="1">
    <name type="scientific">marine sediment metagenome</name>
    <dbReference type="NCBI Taxonomy" id="412755"/>
    <lineage>
        <taxon>unclassified sequences</taxon>
        <taxon>metagenomes</taxon>
        <taxon>ecological metagenomes</taxon>
    </lineage>
</organism>
<dbReference type="EMBL" id="BARS01002761">
    <property type="protein sequence ID" value="GAF72391.1"/>
    <property type="molecule type" value="Genomic_DNA"/>
</dbReference>
<name>X0SB48_9ZZZZ</name>
<accession>X0SB48</accession>
<gene>
    <name evidence="1" type="ORF">S01H1_05293</name>
</gene>
<evidence type="ECO:0000313" key="1">
    <source>
        <dbReference type="EMBL" id="GAF72391.1"/>
    </source>
</evidence>
<protein>
    <submittedName>
        <fullName evidence="1">Uncharacterized protein</fullName>
    </submittedName>
</protein>
<reference evidence="1" key="1">
    <citation type="journal article" date="2014" name="Front. Microbiol.">
        <title>High frequency of phylogenetically diverse reductive dehalogenase-homologous genes in deep subseafloor sedimentary metagenomes.</title>
        <authorList>
            <person name="Kawai M."/>
            <person name="Futagami T."/>
            <person name="Toyoda A."/>
            <person name="Takaki Y."/>
            <person name="Nishi S."/>
            <person name="Hori S."/>
            <person name="Arai W."/>
            <person name="Tsubouchi T."/>
            <person name="Morono Y."/>
            <person name="Uchiyama I."/>
            <person name="Ito T."/>
            <person name="Fujiyama A."/>
            <person name="Inagaki F."/>
            <person name="Takami H."/>
        </authorList>
    </citation>
    <scope>NUCLEOTIDE SEQUENCE</scope>
    <source>
        <strain evidence="1">Expedition CK06-06</strain>
    </source>
</reference>
<proteinExistence type="predicted"/>
<feature type="non-terminal residue" evidence="1">
    <location>
        <position position="169"/>
    </location>
</feature>
<dbReference type="AlphaFoldDB" id="X0SB48"/>
<sequence length="169" mass="17934">MARLIELNGEYFKEADSGWQPLTQMEWTRETMLQDAANQQGFTEDARQGGAKAVSDLWSGTKQLMGIEGPQEAQQFRSDLQQAYQPTEEYGGTGAPFGEFGGSAMTGFLPGGLVPQLGYGALQGAAESPESPGMGAAFGGAITYGGDVAGNMVNRIARTLKGKRMQLDA</sequence>